<dbReference type="CDD" id="cd00024">
    <property type="entry name" value="CD_CSD"/>
    <property type="match status" value="1"/>
</dbReference>
<dbReference type="AlphaFoldDB" id="A0A6A6S994"/>
<feature type="coiled-coil region" evidence="4">
    <location>
        <begin position="131"/>
        <end position="165"/>
    </location>
</feature>
<feature type="domain" description="Chromo" evidence="6">
    <location>
        <begin position="416"/>
        <end position="472"/>
    </location>
</feature>
<keyword evidence="3" id="KW-0539">Nucleus</keyword>
<dbReference type="Proteomes" id="UP000799753">
    <property type="component" value="Unassembled WGS sequence"/>
</dbReference>
<feature type="compositionally biased region" description="Gly residues" evidence="5">
    <location>
        <begin position="208"/>
        <end position="219"/>
    </location>
</feature>
<feature type="region of interest" description="Disordered" evidence="5">
    <location>
        <begin position="1"/>
        <end position="23"/>
    </location>
</feature>
<evidence type="ECO:0000313" key="8">
    <source>
        <dbReference type="Proteomes" id="UP000799753"/>
    </source>
</evidence>
<evidence type="ECO:0000256" key="1">
    <source>
        <dbReference type="ARBA" id="ARBA00004123"/>
    </source>
</evidence>
<evidence type="ECO:0000256" key="5">
    <source>
        <dbReference type="SAM" id="MobiDB-lite"/>
    </source>
</evidence>
<protein>
    <recommendedName>
        <fullName evidence="6">Chromo domain-containing protein</fullName>
    </recommendedName>
</protein>
<dbReference type="Pfam" id="PF00385">
    <property type="entry name" value="Chromo"/>
    <property type="match status" value="1"/>
</dbReference>
<dbReference type="SMART" id="SM00298">
    <property type="entry name" value="CHROMO"/>
    <property type="match status" value="1"/>
</dbReference>
<evidence type="ECO:0000256" key="4">
    <source>
        <dbReference type="SAM" id="Coils"/>
    </source>
</evidence>
<dbReference type="PANTHER" id="PTHR22812">
    <property type="entry name" value="CHROMOBOX PROTEIN"/>
    <property type="match status" value="1"/>
</dbReference>
<feature type="region of interest" description="Disordered" evidence="5">
    <location>
        <begin position="168"/>
        <end position="227"/>
    </location>
</feature>
<evidence type="ECO:0000313" key="7">
    <source>
        <dbReference type="EMBL" id="KAF2644305.1"/>
    </source>
</evidence>
<comment type="subcellular location">
    <subcellularLocation>
        <location evidence="1">Nucleus</location>
    </subcellularLocation>
</comment>
<keyword evidence="8" id="KW-1185">Reference proteome</keyword>
<dbReference type="EMBL" id="MU006779">
    <property type="protein sequence ID" value="KAF2644305.1"/>
    <property type="molecule type" value="Genomic_DNA"/>
</dbReference>
<feature type="compositionally biased region" description="Gly residues" evidence="5">
    <location>
        <begin position="1"/>
        <end position="11"/>
    </location>
</feature>
<reference evidence="7" key="1">
    <citation type="journal article" date="2020" name="Stud. Mycol.">
        <title>101 Dothideomycetes genomes: a test case for predicting lifestyles and emergence of pathogens.</title>
        <authorList>
            <person name="Haridas S."/>
            <person name="Albert R."/>
            <person name="Binder M."/>
            <person name="Bloem J."/>
            <person name="Labutti K."/>
            <person name="Salamov A."/>
            <person name="Andreopoulos B."/>
            <person name="Baker S."/>
            <person name="Barry K."/>
            <person name="Bills G."/>
            <person name="Bluhm B."/>
            <person name="Cannon C."/>
            <person name="Castanera R."/>
            <person name="Culley D."/>
            <person name="Daum C."/>
            <person name="Ezra D."/>
            <person name="Gonzalez J."/>
            <person name="Henrissat B."/>
            <person name="Kuo A."/>
            <person name="Liang C."/>
            <person name="Lipzen A."/>
            <person name="Lutzoni F."/>
            <person name="Magnuson J."/>
            <person name="Mondo S."/>
            <person name="Nolan M."/>
            <person name="Ohm R."/>
            <person name="Pangilinan J."/>
            <person name="Park H.-J."/>
            <person name="Ramirez L."/>
            <person name="Alfaro M."/>
            <person name="Sun H."/>
            <person name="Tritt A."/>
            <person name="Yoshinaga Y."/>
            <person name="Zwiers L.-H."/>
            <person name="Turgeon B."/>
            <person name="Goodwin S."/>
            <person name="Spatafora J."/>
            <person name="Crous P."/>
            <person name="Grigoriev I."/>
        </authorList>
    </citation>
    <scope>NUCLEOTIDE SEQUENCE</scope>
    <source>
        <strain evidence="7">CBS 473.64</strain>
    </source>
</reference>
<evidence type="ECO:0000256" key="3">
    <source>
        <dbReference type="ARBA" id="ARBA00023242"/>
    </source>
</evidence>
<dbReference type="GO" id="GO:0006338">
    <property type="term" value="P:chromatin remodeling"/>
    <property type="evidence" value="ECO:0007669"/>
    <property type="project" value="UniProtKB-ARBA"/>
</dbReference>
<keyword evidence="4" id="KW-0175">Coiled coil</keyword>
<dbReference type="InterPro" id="IPR023780">
    <property type="entry name" value="Chromo_domain"/>
</dbReference>
<dbReference type="OrthoDB" id="433924at2759"/>
<dbReference type="InterPro" id="IPR051219">
    <property type="entry name" value="Heterochromatin_chromo-domain"/>
</dbReference>
<feature type="compositionally biased region" description="Basic and acidic residues" evidence="5">
    <location>
        <begin position="385"/>
        <end position="396"/>
    </location>
</feature>
<name>A0A6A6S994_9PLEO</name>
<feature type="region of interest" description="Disordered" evidence="5">
    <location>
        <begin position="280"/>
        <end position="404"/>
    </location>
</feature>
<evidence type="ECO:0000259" key="6">
    <source>
        <dbReference type="PROSITE" id="PS50013"/>
    </source>
</evidence>
<comment type="subunit">
    <text evidence="2">Component of the NuA4 histone acetyltransferase complex.</text>
</comment>
<dbReference type="InterPro" id="IPR016197">
    <property type="entry name" value="Chromo-like_dom_sf"/>
</dbReference>
<dbReference type="GO" id="GO:0005634">
    <property type="term" value="C:nucleus"/>
    <property type="evidence" value="ECO:0007669"/>
    <property type="project" value="UniProtKB-SubCell"/>
</dbReference>
<sequence length="472" mass="53626">MSVRGGGTGRGRGSRGRGRGRGRGKTMVWEWERYKPAPDLYDNLFRLRKAPPTITHTLPNACPIPNAESRIISRHQTDDEYARNYYVVRITYHHSSENDASGPRNQSEAARDETIHVEMASIRHYVSPREIERFENAESRAEAEAKSVAERAEAEELMRKRLEKNARVPGMGRGGRMMNGLGLDSDAEGRTRGRPRGRGRGRGRGSWRGRGGYAIGVGENGKSKPLNHEDEDEVLQRFIAEYSSEGDEERIIRAKLPSPDVARSSLVANSALPVSPVAMSTPLHFSRGTPEEDDRGRMSSAAAQLQFERHERHHLAEEDESEEDGHRAKRRRTESMTSTHPFIVSFQSTNQSRPKQQYIAESPQPQSASSEDPIAPSSRPQSRKTYTESKHEHFADHEDENNIDVEKVEDDDAEEYVVETILDHNFESGLKYYLVKWQGYDDSSDWLHEDDLAGAKELVRGYHRRLKKRPMR</sequence>
<feature type="compositionally biased region" description="Polar residues" evidence="5">
    <location>
        <begin position="335"/>
        <end position="355"/>
    </location>
</feature>
<dbReference type="Gene3D" id="2.40.50.40">
    <property type="match status" value="1"/>
</dbReference>
<dbReference type="SUPFAM" id="SSF54160">
    <property type="entry name" value="Chromo domain-like"/>
    <property type="match status" value="1"/>
</dbReference>
<feature type="compositionally biased region" description="Basic residues" evidence="5">
    <location>
        <begin position="192"/>
        <end position="207"/>
    </location>
</feature>
<gene>
    <name evidence="7" type="ORF">P280DRAFT_505118</name>
</gene>
<dbReference type="InterPro" id="IPR000953">
    <property type="entry name" value="Chromo/chromo_shadow_dom"/>
</dbReference>
<dbReference type="PROSITE" id="PS50013">
    <property type="entry name" value="CHROMO_2"/>
    <property type="match status" value="1"/>
</dbReference>
<feature type="compositionally biased region" description="Basic residues" evidence="5">
    <location>
        <begin position="12"/>
        <end position="23"/>
    </location>
</feature>
<evidence type="ECO:0000256" key="2">
    <source>
        <dbReference type="ARBA" id="ARBA00011353"/>
    </source>
</evidence>
<feature type="compositionally biased region" description="Basic and acidic residues" evidence="5">
    <location>
        <begin position="307"/>
        <end position="316"/>
    </location>
</feature>
<organism evidence="7 8">
    <name type="scientific">Massarina eburnea CBS 473.64</name>
    <dbReference type="NCBI Taxonomy" id="1395130"/>
    <lineage>
        <taxon>Eukaryota</taxon>
        <taxon>Fungi</taxon>
        <taxon>Dikarya</taxon>
        <taxon>Ascomycota</taxon>
        <taxon>Pezizomycotina</taxon>
        <taxon>Dothideomycetes</taxon>
        <taxon>Pleosporomycetidae</taxon>
        <taxon>Pleosporales</taxon>
        <taxon>Massarineae</taxon>
        <taxon>Massarinaceae</taxon>
        <taxon>Massarina</taxon>
    </lineage>
</organism>
<accession>A0A6A6S994</accession>
<proteinExistence type="predicted"/>